<dbReference type="InterPro" id="IPR050714">
    <property type="entry name" value="Cobalamin_biosynth_MTase"/>
</dbReference>
<dbReference type="PANTHER" id="PTHR43182:SF1">
    <property type="entry name" value="COBALT-PRECORRIN-7 C(5)-METHYLTRANSFERASE"/>
    <property type="match status" value="1"/>
</dbReference>
<dbReference type="Gene3D" id="3.30.950.10">
    <property type="entry name" value="Methyltransferase, Cobalt-precorrin-4 Transmethylase, Domain 2"/>
    <property type="match status" value="1"/>
</dbReference>
<feature type="domain" description="Tetrapyrrole methylase" evidence="6">
    <location>
        <begin position="8"/>
        <end position="192"/>
    </location>
</feature>
<dbReference type="Pfam" id="PF00590">
    <property type="entry name" value="TP_methylase"/>
    <property type="match status" value="1"/>
</dbReference>
<dbReference type="AlphaFoldDB" id="A0A0F9MGW9"/>
<organism evidence="7">
    <name type="scientific">marine sediment metagenome</name>
    <dbReference type="NCBI Taxonomy" id="412755"/>
    <lineage>
        <taxon>unclassified sequences</taxon>
        <taxon>metagenomes</taxon>
        <taxon>ecological metagenomes</taxon>
    </lineage>
</organism>
<keyword evidence="5" id="KW-0949">S-adenosyl-L-methionine</keyword>
<comment type="pathway">
    <text evidence="1">Cofactor biosynthesis; adenosylcobalamin biosynthesis.</text>
</comment>
<dbReference type="GO" id="GO:0032259">
    <property type="term" value="P:methylation"/>
    <property type="evidence" value="ECO:0007669"/>
    <property type="project" value="UniProtKB-KW"/>
</dbReference>
<comment type="caution">
    <text evidence="7">The sequence shown here is derived from an EMBL/GenBank/DDBJ whole genome shotgun (WGS) entry which is preliminary data.</text>
</comment>
<evidence type="ECO:0000256" key="4">
    <source>
        <dbReference type="ARBA" id="ARBA00022679"/>
    </source>
</evidence>
<dbReference type="SUPFAM" id="SSF53790">
    <property type="entry name" value="Tetrapyrrole methylase"/>
    <property type="match status" value="1"/>
</dbReference>
<reference evidence="7" key="1">
    <citation type="journal article" date="2015" name="Nature">
        <title>Complex archaea that bridge the gap between prokaryotes and eukaryotes.</title>
        <authorList>
            <person name="Spang A."/>
            <person name="Saw J.H."/>
            <person name="Jorgensen S.L."/>
            <person name="Zaremba-Niedzwiedzka K."/>
            <person name="Martijn J."/>
            <person name="Lind A.E."/>
            <person name="van Eijk R."/>
            <person name="Schleper C."/>
            <person name="Guy L."/>
            <person name="Ettema T.J."/>
        </authorList>
    </citation>
    <scope>NUCLEOTIDE SEQUENCE</scope>
</reference>
<dbReference type="InterPro" id="IPR014776">
    <property type="entry name" value="4pyrrole_Mease_sub2"/>
</dbReference>
<dbReference type="InterPro" id="IPR012818">
    <property type="entry name" value="CbiE"/>
</dbReference>
<dbReference type="GO" id="GO:0009236">
    <property type="term" value="P:cobalamin biosynthetic process"/>
    <property type="evidence" value="ECO:0007669"/>
    <property type="project" value="UniProtKB-UniPathway"/>
</dbReference>
<dbReference type="InterPro" id="IPR014777">
    <property type="entry name" value="4pyrrole_Mease_sub1"/>
</dbReference>
<dbReference type="InterPro" id="IPR000878">
    <property type="entry name" value="4pyrrol_Mease"/>
</dbReference>
<sequence>MAKKLLNKITIVGCGPGSKKYITGYAKQRIKKADAIIGSRRLLELFSDVEAEKFVINKNYKLLITRIISLSRSNNVVVLVSGDPGFFSYAKLIIDKVGVENCEVIPGISSVQLAFAAIGKTWNDACFVSLHGRKAEISTLIKKVKVHSKVAVLTDNTNNLKLIANGLLNEGLKDRKIYICENLSLDKERIREFDVLSAQKARIRGLNVIIILDDE</sequence>
<dbReference type="CDD" id="cd11644">
    <property type="entry name" value="Precorrin-6Y-MT"/>
    <property type="match status" value="1"/>
</dbReference>
<name>A0A0F9MGW9_9ZZZZ</name>
<dbReference type="Gene3D" id="3.40.1010.10">
    <property type="entry name" value="Cobalt-precorrin-4 Transmethylase, Domain 1"/>
    <property type="match status" value="1"/>
</dbReference>
<dbReference type="EMBL" id="LAZR01004661">
    <property type="protein sequence ID" value="KKN06665.1"/>
    <property type="molecule type" value="Genomic_DNA"/>
</dbReference>
<keyword evidence="3" id="KW-0489">Methyltransferase</keyword>
<proteinExistence type="predicted"/>
<keyword evidence="4" id="KW-0808">Transferase</keyword>
<evidence type="ECO:0000256" key="2">
    <source>
        <dbReference type="ARBA" id="ARBA00022573"/>
    </source>
</evidence>
<dbReference type="UniPathway" id="UPA00148"/>
<protein>
    <recommendedName>
        <fullName evidence="6">Tetrapyrrole methylase domain-containing protein</fullName>
    </recommendedName>
</protein>
<evidence type="ECO:0000256" key="1">
    <source>
        <dbReference type="ARBA" id="ARBA00004953"/>
    </source>
</evidence>
<evidence type="ECO:0000259" key="6">
    <source>
        <dbReference type="Pfam" id="PF00590"/>
    </source>
</evidence>
<evidence type="ECO:0000256" key="3">
    <source>
        <dbReference type="ARBA" id="ARBA00022603"/>
    </source>
</evidence>
<dbReference type="NCBIfam" id="TIGR02467">
    <property type="entry name" value="CbiE"/>
    <property type="match status" value="1"/>
</dbReference>
<keyword evidence="2" id="KW-0169">Cobalamin biosynthesis</keyword>
<evidence type="ECO:0000313" key="7">
    <source>
        <dbReference type="EMBL" id="KKN06665.1"/>
    </source>
</evidence>
<evidence type="ECO:0000256" key="5">
    <source>
        <dbReference type="ARBA" id="ARBA00022691"/>
    </source>
</evidence>
<gene>
    <name evidence="7" type="ORF">LCGC14_1074960</name>
</gene>
<dbReference type="InterPro" id="IPR035996">
    <property type="entry name" value="4pyrrol_Methylase_sf"/>
</dbReference>
<dbReference type="GO" id="GO:0008276">
    <property type="term" value="F:protein methyltransferase activity"/>
    <property type="evidence" value="ECO:0007669"/>
    <property type="project" value="InterPro"/>
</dbReference>
<accession>A0A0F9MGW9</accession>
<dbReference type="PANTHER" id="PTHR43182">
    <property type="entry name" value="COBALT-PRECORRIN-6B C(15)-METHYLTRANSFERASE (DECARBOXYLATING)"/>
    <property type="match status" value="1"/>
</dbReference>